<gene>
    <name evidence="2" type="ORF">Agub_g12224</name>
</gene>
<dbReference type="AlphaFoldDB" id="A0AAD3DXX0"/>
<comment type="caution">
    <text evidence="2">The sequence shown here is derived from an EMBL/GenBank/DDBJ whole genome shotgun (WGS) entry which is preliminary data.</text>
</comment>
<keyword evidence="3" id="KW-1185">Reference proteome</keyword>
<reference evidence="2 3" key="1">
    <citation type="journal article" date="2021" name="Sci. Rep.">
        <title>Genome sequencing of the multicellular alga Astrephomene provides insights into convergent evolution of germ-soma differentiation.</title>
        <authorList>
            <person name="Yamashita S."/>
            <person name="Yamamoto K."/>
            <person name="Matsuzaki R."/>
            <person name="Suzuki S."/>
            <person name="Yamaguchi H."/>
            <person name="Hirooka S."/>
            <person name="Minakuchi Y."/>
            <person name="Miyagishima S."/>
            <person name="Kawachi M."/>
            <person name="Toyoda A."/>
            <person name="Nozaki H."/>
        </authorList>
    </citation>
    <scope>NUCLEOTIDE SEQUENCE [LARGE SCALE GENOMIC DNA]</scope>
    <source>
        <strain evidence="2 3">NIES-4017</strain>
    </source>
</reference>
<feature type="region of interest" description="Disordered" evidence="1">
    <location>
        <begin position="19"/>
        <end position="44"/>
    </location>
</feature>
<feature type="non-terminal residue" evidence="2">
    <location>
        <position position="286"/>
    </location>
</feature>
<protein>
    <submittedName>
        <fullName evidence="2">Uncharacterized protein</fullName>
    </submittedName>
</protein>
<feature type="region of interest" description="Disordered" evidence="1">
    <location>
        <begin position="208"/>
        <end position="227"/>
    </location>
</feature>
<sequence length="286" mass="28605">GGGRSGGAGFGVLLTSAADRIRGDASDDGDGSSEEDEEGHEAAMQASWGRFGPALPSASLGPSSSCRGSWGLDGAGALSLHLLAQRVARYFPAAIPPLLDMSGKKHLHTAVVRLPFVSPGLLAHVIQEGLRCGLQLSQEEQARNRVLPATLLVPQPLFRAAAAAVAAAAGGGAAAGEAVSAAAVRPSPSPSPRHVAWQLLLLREEREREGLREGETRGQQQPATAAPAVVPATAAAAAPAPVPSVGGMVAVGGAGAGGGVGRSPLPLLGGALGLLLGRREMNRPTG</sequence>
<dbReference type="EMBL" id="BMAR01000035">
    <property type="protein sequence ID" value="GFR50080.1"/>
    <property type="molecule type" value="Genomic_DNA"/>
</dbReference>
<proteinExistence type="predicted"/>
<feature type="compositionally biased region" description="Low complexity" evidence="1">
    <location>
        <begin position="217"/>
        <end position="227"/>
    </location>
</feature>
<accession>A0AAD3DXX0</accession>
<feature type="non-terminal residue" evidence="2">
    <location>
        <position position="1"/>
    </location>
</feature>
<organism evidence="2 3">
    <name type="scientific">Astrephomene gubernaculifera</name>
    <dbReference type="NCBI Taxonomy" id="47775"/>
    <lineage>
        <taxon>Eukaryota</taxon>
        <taxon>Viridiplantae</taxon>
        <taxon>Chlorophyta</taxon>
        <taxon>core chlorophytes</taxon>
        <taxon>Chlorophyceae</taxon>
        <taxon>CS clade</taxon>
        <taxon>Chlamydomonadales</taxon>
        <taxon>Astrephomenaceae</taxon>
        <taxon>Astrephomene</taxon>
    </lineage>
</organism>
<feature type="compositionally biased region" description="Acidic residues" evidence="1">
    <location>
        <begin position="26"/>
        <end position="39"/>
    </location>
</feature>
<dbReference type="Proteomes" id="UP001054857">
    <property type="component" value="Unassembled WGS sequence"/>
</dbReference>
<name>A0AAD3DXX0_9CHLO</name>
<evidence type="ECO:0000313" key="3">
    <source>
        <dbReference type="Proteomes" id="UP001054857"/>
    </source>
</evidence>
<evidence type="ECO:0000256" key="1">
    <source>
        <dbReference type="SAM" id="MobiDB-lite"/>
    </source>
</evidence>
<evidence type="ECO:0000313" key="2">
    <source>
        <dbReference type="EMBL" id="GFR50080.1"/>
    </source>
</evidence>